<reference evidence="3" key="2">
    <citation type="journal article" date="2022" name="Microbiol. Resour. Announc.">
        <title>Metagenome Sequencing to Explore Phylogenomics of Terrestrial Cyanobacteria.</title>
        <authorList>
            <person name="Ward R.D."/>
            <person name="Stajich J.E."/>
            <person name="Johansen J.R."/>
            <person name="Huntemann M."/>
            <person name="Clum A."/>
            <person name="Foster B."/>
            <person name="Foster B."/>
            <person name="Roux S."/>
            <person name="Palaniappan K."/>
            <person name="Varghese N."/>
            <person name="Mukherjee S."/>
            <person name="Reddy T.B.K."/>
            <person name="Daum C."/>
            <person name="Copeland A."/>
            <person name="Chen I.A."/>
            <person name="Ivanova N.N."/>
            <person name="Kyrpides N.C."/>
            <person name="Shapiro N."/>
            <person name="Eloe-Fadrosh E.A."/>
            <person name="Pietrasiak N."/>
        </authorList>
    </citation>
    <scope>NUCLEOTIDE SEQUENCE</scope>
    <source>
        <strain evidence="3">UHER 2000/2452</strain>
    </source>
</reference>
<evidence type="ECO:0000259" key="2">
    <source>
        <dbReference type="Pfam" id="PF00266"/>
    </source>
</evidence>
<keyword evidence="1" id="KW-0663">Pyridoxal phosphate</keyword>
<comment type="caution">
    <text evidence="3">The sequence shown here is derived from an EMBL/GenBank/DDBJ whole genome shotgun (WGS) entry which is preliminary data.</text>
</comment>
<organism evidence="3 4">
    <name type="scientific">Drouetiella hepatica Uher 2000/2452</name>
    <dbReference type="NCBI Taxonomy" id="904376"/>
    <lineage>
        <taxon>Bacteria</taxon>
        <taxon>Bacillati</taxon>
        <taxon>Cyanobacteriota</taxon>
        <taxon>Cyanophyceae</taxon>
        <taxon>Oculatellales</taxon>
        <taxon>Oculatellaceae</taxon>
        <taxon>Drouetiella</taxon>
    </lineage>
</organism>
<protein>
    <submittedName>
        <fullName evidence="3">Aminotransferase class V-fold PLP-dependent enzyme</fullName>
    </submittedName>
</protein>
<dbReference type="SUPFAM" id="SSF53383">
    <property type="entry name" value="PLP-dependent transferases"/>
    <property type="match status" value="1"/>
</dbReference>
<reference evidence="3" key="1">
    <citation type="submission" date="2021-05" db="EMBL/GenBank/DDBJ databases">
        <authorList>
            <person name="Pietrasiak N."/>
            <person name="Ward R."/>
            <person name="Stajich J.E."/>
            <person name="Kurbessoian T."/>
        </authorList>
    </citation>
    <scope>NUCLEOTIDE SEQUENCE</scope>
    <source>
        <strain evidence="3">UHER 2000/2452</strain>
    </source>
</reference>
<name>A0A951Q6P5_9CYAN</name>
<dbReference type="InterPro" id="IPR015424">
    <property type="entry name" value="PyrdxlP-dep_Trfase"/>
</dbReference>
<dbReference type="InterPro" id="IPR000192">
    <property type="entry name" value="Aminotrans_V_dom"/>
</dbReference>
<keyword evidence="3" id="KW-0032">Aminotransferase</keyword>
<dbReference type="Proteomes" id="UP000757435">
    <property type="component" value="Unassembled WGS sequence"/>
</dbReference>
<keyword evidence="3" id="KW-0808">Transferase</keyword>
<dbReference type="InterPro" id="IPR015422">
    <property type="entry name" value="PyrdxlP-dep_Trfase_small"/>
</dbReference>
<proteinExistence type="predicted"/>
<evidence type="ECO:0000313" key="3">
    <source>
        <dbReference type="EMBL" id="MBW4657362.1"/>
    </source>
</evidence>
<dbReference type="InterPro" id="IPR015421">
    <property type="entry name" value="PyrdxlP-dep_Trfase_major"/>
</dbReference>
<dbReference type="Gene3D" id="3.90.1150.10">
    <property type="entry name" value="Aspartate Aminotransferase, domain 1"/>
    <property type="match status" value="1"/>
</dbReference>
<gene>
    <name evidence="3" type="ORF">KME15_01710</name>
</gene>
<dbReference type="PANTHER" id="PTHR43092:SF2">
    <property type="entry name" value="HERCYNYLCYSTEINE SULFOXIDE LYASE"/>
    <property type="match status" value="1"/>
</dbReference>
<accession>A0A951Q6P5</accession>
<evidence type="ECO:0000313" key="4">
    <source>
        <dbReference type="Proteomes" id="UP000757435"/>
    </source>
</evidence>
<sequence length="416" mass="45600">MTRYSEPPVESLNTGKGAVVGQNWRSLWSLDPKITFLNHGSFGACPLAVLERQWVLRSQMEQEPVRFFALELEPLLDAARQDLATFLKADAADLAFVPNATTGVNTVLRSLCISNPDRASLQPGDELLTTNHEYNACRNALDFTAQITGAKVVVAEVPFPIEAPDEAIAVVLNQVSPRTRLVLLDHVTSQTGLIFPLQSLIRQLTDRGIEVLVDGAHAPGMIDLNLKALGATYYTGNCHKWLCAPKGAAFLYVQADRHSHLRPLTISHGANSPRIDRSRFRLEFDWTGTADPTPYLCIPDAIQFMGSLLPGGWDALRQYNRATVLTARAGLCKALDVAPPCPDSMIGSMAVVPLPDGSAEHLQASLFQRHLEVPIIPWQGSVNRLIRVSAQIYNTPADYDVLTEAVLLLIKEEKGI</sequence>
<feature type="domain" description="Aminotransferase class V" evidence="2">
    <location>
        <begin position="74"/>
        <end position="269"/>
    </location>
</feature>
<dbReference type="EMBL" id="JAHHHD010000001">
    <property type="protein sequence ID" value="MBW4657362.1"/>
    <property type="molecule type" value="Genomic_DNA"/>
</dbReference>
<dbReference type="Gene3D" id="3.40.640.10">
    <property type="entry name" value="Type I PLP-dependent aspartate aminotransferase-like (Major domain)"/>
    <property type="match status" value="1"/>
</dbReference>
<dbReference type="Pfam" id="PF00266">
    <property type="entry name" value="Aminotran_5"/>
    <property type="match status" value="1"/>
</dbReference>
<dbReference type="AlphaFoldDB" id="A0A951Q6P5"/>
<dbReference type="GO" id="GO:0008483">
    <property type="term" value="F:transaminase activity"/>
    <property type="evidence" value="ECO:0007669"/>
    <property type="project" value="UniProtKB-KW"/>
</dbReference>
<dbReference type="PANTHER" id="PTHR43092">
    <property type="entry name" value="L-CYSTEINE DESULFHYDRASE"/>
    <property type="match status" value="1"/>
</dbReference>
<evidence type="ECO:0000256" key="1">
    <source>
        <dbReference type="ARBA" id="ARBA00022898"/>
    </source>
</evidence>